<gene>
    <name evidence="2" type="ORF">OUZ56_007498</name>
</gene>
<protein>
    <submittedName>
        <fullName evidence="2">Uncharacterized protein</fullName>
    </submittedName>
</protein>
<evidence type="ECO:0000313" key="2">
    <source>
        <dbReference type="EMBL" id="KAK4022011.1"/>
    </source>
</evidence>
<evidence type="ECO:0000313" key="3">
    <source>
        <dbReference type="Proteomes" id="UP001234178"/>
    </source>
</evidence>
<accession>A0ABR0AA51</accession>
<organism evidence="2 3">
    <name type="scientific">Daphnia magna</name>
    <dbReference type="NCBI Taxonomy" id="35525"/>
    <lineage>
        <taxon>Eukaryota</taxon>
        <taxon>Metazoa</taxon>
        <taxon>Ecdysozoa</taxon>
        <taxon>Arthropoda</taxon>
        <taxon>Crustacea</taxon>
        <taxon>Branchiopoda</taxon>
        <taxon>Diplostraca</taxon>
        <taxon>Cladocera</taxon>
        <taxon>Anomopoda</taxon>
        <taxon>Daphniidae</taxon>
        <taxon>Daphnia</taxon>
    </lineage>
</organism>
<dbReference type="EMBL" id="JAOYFB010000037">
    <property type="protein sequence ID" value="KAK4022011.1"/>
    <property type="molecule type" value="Genomic_DNA"/>
</dbReference>
<name>A0ABR0AA51_9CRUS</name>
<proteinExistence type="predicted"/>
<feature type="compositionally biased region" description="Basic and acidic residues" evidence="1">
    <location>
        <begin position="1"/>
        <end position="15"/>
    </location>
</feature>
<comment type="caution">
    <text evidence="2">The sequence shown here is derived from an EMBL/GenBank/DDBJ whole genome shotgun (WGS) entry which is preliminary data.</text>
</comment>
<keyword evidence="3" id="KW-1185">Reference proteome</keyword>
<evidence type="ECO:0000256" key="1">
    <source>
        <dbReference type="SAM" id="MobiDB-lite"/>
    </source>
</evidence>
<reference evidence="2 3" key="1">
    <citation type="journal article" date="2023" name="Nucleic Acids Res.">
        <title>The hologenome of Daphnia magna reveals possible DNA methylation and microbiome-mediated evolution of the host genome.</title>
        <authorList>
            <person name="Chaturvedi A."/>
            <person name="Li X."/>
            <person name="Dhandapani V."/>
            <person name="Marshall H."/>
            <person name="Kissane S."/>
            <person name="Cuenca-Cambronero M."/>
            <person name="Asole G."/>
            <person name="Calvet F."/>
            <person name="Ruiz-Romero M."/>
            <person name="Marangio P."/>
            <person name="Guigo R."/>
            <person name="Rago D."/>
            <person name="Mirbahai L."/>
            <person name="Eastwood N."/>
            <person name="Colbourne J.K."/>
            <person name="Zhou J."/>
            <person name="Mallon E."/>
            <person name="Orsini L."/>
        </authorList>
    </citation>
    <scope>NUCLEOTIDE SEQUENCE [LARGE SCALE GENOMIC DNA]</scope>
    <source>
        <strain evidence="2">LRV0_1</strain>
    </source>
</reference>
<dbReference type="Proteomes" id="UP001234178">
    <property type="component" value="Unassembled WGS sequence"/>
</dbReference>
<feature type="region of interest" description="Disordered" evidence="1">
    <location>
        <begin position="1"/>
        <end position="22"/>
    </location>
</feature>
<sequence length="119" mass="13996">MNRKMEKENEEENKMFTEIQNEDGRIIIEGDVAESENLKNQKNGSVDIDKQKQRRENVLFASDTKFEWKDEISAKRTPENVFRDDHILSQMKKDRRGGKGDVDMTNCCSLHCRPRDSFL</sequence>